<dbReference type="EMBL" id="QGKX02000996">
    <property type="protein sequence ID" value="KAF3556558.1"/>
    <property type="molecule type" value="Genomic_DNA"/>
</dbReference>
<comment type="caution">
    <text evidence="2">The sequence shown here is derived from an EMBL/GenBank/DDBJ whole genome shotgun (WGS) entry which is preliminary data.</text>
</comment>
<gene>
    <name evidence="2" type="ORF">F2Q69_00010649</name>
</gene>
<dbReference type="Proteomes" id="UP000712600">
    <property type="component" value="Unassembled WGS sequence"/>
</dbReference>
<evidence type="ECO:0000256" key="1">
    <source>
        <dbReference type="SAM" id="MobiDB-lite"/>
    </source>
</evidence>
<sequence length="133" mass="14274">MWRRSALSRFSSRLSLSSSSSFPNPILIPWSRELYAVNSFSQPPISPQSSPKPAISGELRLLHNDVAKISSVSLLLEALSLSSSSSFPNPILIPWSRELYAVNSFSQPPISPQSSPKPAISGEVPSRIAAAAG</sequence>
<accession>A0A8S9QZ26</accession>
<evidence type="ECO:0000313" key="3">
    <source>
        <dbReference type="Proteomes" id="UP000712600"/>
    </source>
</evidence>
<organism evidence="2 3">
    <name type="scientific">Brassica cretica</name>
    <name type="common">Mustard</name>
    <dbReference type="NCBI Taxonomy" id="69181"/>
    <lineage>
        <taxon>Eukaryota</taxon>
        <taxon>Viridiplantae</taxon>
        <taxon>Streptophyta</taxon>
        <taxon>Embryophyta</taxon>
        <taxon>Tracheophyta</taxon>
        <taxon>Spermatophyta</taxon>
        <taxon>Magnoliopsida</taxon>
        <taxon>eudicotyledons</taxon>
        <taxon>Gunneridae</taxon>
        <taxon>Pentapetalae</taxon>
        <taxon>rosids</taxon>
        <taxon>malvids</taxon>
        <taxon>Brassicales</taxon>
        <taxon>Brassicaceae</taxon>
        <taxon>Brassiceae</taxon>
        <taxon>Brassica</taxon>
    </lineage>
</organism>
<evidence type="ECO:0000313" key="2">
    <source>
        <dbReference type="EMBL" id="KAF3556558.1"/>
    </source>
</evidence>
<feature type="region of interest" description="Disordered" evidence="1">
    <location>
        <begin position="106"/>
        <end position="133"/>
    </location>
</feature>
<feature type="compositionally biased region" description="Low complexity" evidence="1">
    <location>
        <begin position="106"/>
        <end position="121"/>
    </location>
</feature>
<reference evidence="2" key="1">
    <citation type="submission" date="2019-12" db="EMBL/GenBank/DDBJ databases">
        <title>Genome sequencing and annotation of Brassica cretica.</title>
        <authorList>
            <person name="Studholme D.J."/>
            <person name="Sarris P."/>
        </authorList>
    </citation>
    <scope>NUCLEOTIDE SEQUENCE</scope>
    <source>
        <strain evidence="2">PFS-109/04</strain>
        <tissue evidence="2">Leaf</tissue>
    </source>
</reference>
<name>A0A8S9QZ26_BRACR</name>
<proteinExistence type="predicted"/>
<protein>
    <submittedName>
        <fullName evidence="2">Uncharacterized protein</fullName>
    </submittedName>
</protein>
<dbReference type="AlphaFoldDB" id="A0A8S9QZ26"/>